<dbReference type="SUPFAM" id="SSF54001">
    <property type="entry name" value="Cysteine proteinases"/>
    <property type="match status" value="1"/>
</dbReference>
<reference evidence="14 15" key="1">
    <citation type="submission" date="2021-02" db="EMBL/GenBank/DDBJ databases">
        <title>Porcisia hertigi Genome sequencing and assembly.</title>
        <authorList>
            <person name="Almutairi H."/>
            <person name="Gatherer D."/>
        </authorList>
    </citation>
    <scope>NUCLEOTIDE SEQUENCE [LARGE SCALE GENOMIC DNA]</scope>
    <source>
        <strain evidence="14 15">C119</strain>
    </source>
</reference>
<evidence type="ECO:0000259" key="13">
    <source>
        <dbReference type="Pfam" id="PF03416"/>
    </source>
</evidence>
<keyword evidence="15" id="KW-1185">Reference proteome</keyword>
<accession>A0A836IJ49</accession>
<dbReference type="RefSeq" id="XP_067754933.1">
    <property type="nucleotide sequence ID" value="XM_067898776.1"/>
</dbReference>
<evidence type="ECO:0000256" key="6">
    <source>
        <dbReference type="ARBA" id="ARBA00022801"/>
    </source>
</evidence>
<dbReference type="EMBL" id="JAFJZO010000032">
    <property type="protein sequence ID" value="KAG5496450.1"/>
    <property type="molecule type" value="Genomic_DNA"/>
</dbReference>
<dbReference type="Proteomes" id="UP000674318">
    <property type="component" value="Chromosome 32"/>
</dbReference>
<evidence type="ECO:0000313" key="14">
    <source>
        <dbReference type="EMBL" id="KAG5496450.1"/>
    </source>
</evidence>
<dbReference type="InterPro" id="IPR038765">
    <property type="entry name" value="Papain-like_cys_pep_sf"/>
</dbReference>
<name>A0A836IJ49_9TRYP</name>
<dbReference type="OrthoDB" id="2960936at2759"/>
<feature type="region of interest" description="Disordered" evidence="12">
    <location>
        <begin position="345"/>
        <end position="382"/>
    </location>
</feature>
<keyword evidence="6 11" id="KW-0378">Hydrolase</keyword>
<evidence type="ECO:0000256" key="2">
    <source>
        <dbReference type="ARBA" id="ARBA00010958"/>
    </source>
</evidence>
<dbReference type="GO" id="GO:0019786">
    <property type="term" value="F:protein-phosphatidylethanolamide deconjugating activity"/>
    <property type="evidence" value="ECO:0007669"/>
    <property type="project" value="InterPro"/>
</dbReference>
<dbReference type="GeneID" id="94288853"/>
<evidence type="ECO:0000313" key="15">
    <source>
        <dbReference type="Proteomes" id="UP000674318"/>
    </source>
</evidence>
<dbReference type="GO" id="GO:0016485">
    <property type="term" value="P:protein processing"/>
    <property type="evidence" value="ECO:0007669"/>
    <property type="project" value="TreeGrafter"/>
</dbReference>
<evidence type="ECO:0000256" key="10">
    <source>
        <dbReference type="ARBA" id="ARBA00029362"/>
    </source>
</evidence>
<comment type="subcellular location">
    <subcellularLocation>
        <location evidence="1 11">Cytoplasm</location>
    </subcellularLocation>
</comment>
<dbReference type="GO" id="GO:0005737">
    <property type="term" value="C:cytoplasm"/>
    <property type="evidence" value="ECO:0007669"/>
    <property type="project" value="UniProtKB-SubCell"/>
</dbReference>
<evidence type="ECO:0000256" key="7">
    <source>
        <dbReference type="ARBA" id="ARBA00022807"/>
    </source>
</evidence>
<comment type="similarity">
    <text evidence="2 11">Belongs to the peptidase C54 family.</text>
</comment>
<comment type="catalytic activity">
    <reaction evidence="10">
        <text>[protein]-C-terminal L-amino acid-glycyl-phosphatidylethanolamide + H2O = [protein]-C-terminal L-amino acid-glycine + a 1,2-diacyl-sn-glycero-3-phosphoethanolamine</text>
        <dbReference type="Rhea" id="RHEA:67548"/>
        <dbReference type="Rhea" id="RHEA-COMP:17323"/>
        <dbReference type="Rhea" id="RHEA-COMP:17324"/>
        <dbReference type="ChEBI" id="CHEBI:15377"/>
        <dbReference type="ChEBI" id="CHEBI:64612"/>
        <dbReference type="ChEBI" id="CHEBI:172940"/>
        <dbReference type="ChEBI" id="CHEBI:172941"/>
    </reaction>
    <physiologicalReaction direction="left-to-right" evidence="10">
        <dbReference type="Rhea" id="RHEA:67549"/>
    </physiologicalReaction>
</comment>
<dbReference type="KEGG" id="phet:94288853"/>
<dbReference type="GO" id="GO:0035973">
    <property type="term" value="P:aggrephagy"/>
    <property type="evidence" value="ECO:0007669"/>
    <property type="project" value="TreeGrafter"/>
</dbReference>
<keyword evidence="3" id="KW-0813">Transport</keyword>
<dbReference type="GO" id="GO:0034727">
    <property type="term" value="P:piecemeal microautophagy of the nucleus"/>
    <property type="evidence" value="ECO:0007669"/>
    <property type="project" value="TreeGrafter"/>
</dbReference>
<organism evidence="14 15">
    <name type="scientific">Porcisia hertigi</name>
    <dbReference type="NCBI Taxonomy" id="2761500"/>
    <lineage>
        <taxon>Eukaryota</taxon>
        <taxon>Discoba</taxon>
        <taxon>Euglenozoa</taxon>
        <taxon>Kinetoplastea</taxon>
        <taxon>Metakinetoplastina</taxon>
        <taxon>Trypanosomatida</taxon>
        <taxon>Trypanosomatidae</taxon>
        <taxon>Leishmaniinae</taxon>
        <taxon>Porcisia</taxon>
    </lineage>
</organism>
<keyword evidence="4 11" id="KW-0963">Cytoplasm</keyword>
<protein>
    <recommendedName>
        <fullName evidence="11">Cysteine protease</fullName>
        <ecNumber evidence="11">3.4.22.-</ecNumber>
    </recommendedName>
</protein>
<feature type="domain" description="Peptidase C54 catalytic" evidence="13">
    <location>
        <begin position="55"/>
        <end position="308"/>
    </location>
</feature>
<keyword evidence="5 11" id="KW-0645">Protease</keyword>
<evidence type="ECO:0000256" key="8">
    <source>
        <dbReference type="ARBA" id="ARBA00022927"/>
    </source>
</evidence>
<dbReference type="GO" id="GO:0015031">
    <property type="term" value="P:protein transport"/>
    <property type="evidence" value="ECO:0007669"/>
    <property type="project" value="UniProtKB-KW"/>
</dbReference>
<dbReference type="AlphaFoldDB" id="A0A836IJ49"/>
<evidence type="ECO:0000256" key="1">
    <source>
        <dbReference type="ARBA" id="ARBA00004496"/>
    </source>
</evidence>
<dbReference type="InterPro" id="IPR005078">
    <property type="entry name" value="Peptidase_C54"/>
</dbReference>
<keyword evidence="8 11" id="KW-0653">Protein transport</keyword>
<evidence type="ECO:0000256" key="9">
    <source>
        <dbReference type="ARBA" id="ARBA00023006"/>
    </source>
</evidence>
<evidence type="ECO:0000256" key="12">
    <source>
        <dbReference type="SAM" id="MobiDB-lite"/>
    </source>
</evidence>
<keyword evidence="9 11" id="KW-0072">Autophagy</keyword>
<dbReference type="GO" id="GO:0004197">
    <property type="term" value="F:cysteine-type endopeptidase activity"/>
    <property type="evidence" value="ECO:0007669"/>
    <property type="project" value="TreeGrafter"/>
</dbReference>
<sequence length="382" mass="41632">MAENVPHCDLGSLYKLWFNPIRIFRTPSRKLKNTTPVVVVGSGSHSGGGTTEYVNRGMRKLLYFSYRHCFPSLPNGSTTDTCWGCLVRTTQMLIGTCLLRYHCKGVYALPEPGNAALKKKISRLFMDVPSAPLGIHRAEEEAHKNRIEYASMLSPSEAGMAMAAALIGYHAGGGDVPFTFFCEGRNIDEPAVLEQLSKGQHVFLIIPVVLGLAPMSPVYQCMLLNILDMKACCGIAGGFNRASLYMFGHQGSAVFFMDPHYIQKAYTSDKSVGELVGARGDMAVSKFDPCMVLGFYLPTPEDYHVFVEETARTNSIATFPLISFSSRPKEGMTTSNKRVLAVEGAGGGATTTEAHERFQPERNPLASWGSAEDLNSTVSSKG</sequence>
<comment type="function">
    <text evidence="11">Cysteine protease that plays a key role in autophagy by mediating both proteolytic activation and delipidation of ATG8 family proteins.</text>
</comment>
<keyword evidence="7" id="KW-0788">Thiol protease</keyword>
<evidence type="ECO:0000256" key="5">
    <source>
        <dbReference type="ARBA" id="ARBA00022670"/>
    </source>
</evidence>
<dbReference type="Pfam" id="PF03416">
    <property type="entry name" value="Peptidase_C54"/>
    <property type="match status" value="1"/>
</dbReference>
<evidence type="ECO:0000256" key="4">
    <source>
        <dbReference type="ARBA" id="ARBA00022490"/>
    </source>
</evidence>
<evidence type="ECO:0000256" key="3">
    <source>
        <dbReference type="ARBA" id="ARBA00022448"/>
    </source>
</evidence>
<dbReference type="InterPro" id="IPR046792">
    <property type="entry name" value="Peptidase_C54_cat"/>
</dbReference>
<dbReference type="GO" id="GO:0000423">
    <property type="term" value="P:mitophagy"/>
    <property type="evidence" value="ECO:0007669"/>
    <property type="project" value="TreeGrafter"/>
</dbReference>
<dbReference type="PANTHER" id="PTHR22624:SF53">
    <property type="entry name" value="CYSTEINE PROTEASE"/>
    <property type="match status" value="1"/>
</dbReference>
<proteinExistence type="inferred from homology"/>
<gene>
    <name evidence="14" type="ORF">JKF63_02752</name>
</gene>
<dbReference type="GO" id="GO:0000045">
    <property type="term" value="P:autophagosome assembly"/>
    <property type="evidence" value="ECO:0007669"/>
    <property type="project" value="TreeGrafter"/>
</dbReference>
<dbReference type="PANTHER" id="PTHR22624">
    <property type="entry name" value="CYSTEINE PROTEASE ATG4"/>
    <property type="match status" value="1"/>
</dbReference>
<feature type="compositionally biased region" description="Polar residues" evidence="12">
    <location>
        <begin position="373"/>
        <end position="382"/>
    </location>
</feature>
<evidence type="ECO:0000256" key="11">
    <source>
        <dbReference type="RuleBase" id="RU363115"/>
    </source>
</evidence>
<dbReference type="EC" id="3.4.22.-" evidence="11"/>
<comment type="caution">
    <text evidence="14">The sequence shown here is derived from an EMBL/GenBank/DDBJ whole genome shotgun (WGS) entry which is preliminary data.</text>
</comment>